<proteinExistence type="predicted"/>
<sequence>MAKIWCHPRPFSSQLLPGSRRVHGFRCCSKAPNDKNRETQTPRLLKVAVSGVTELLRLFSFTGGGRSISVDKDHRDDIPVSSIDDVLSTIKSDYEKAYFVTGLFTSAIYANDCTFEDPTIKFSGKELYSRNLGLLVPFFEDPSIQLKKIEKGISSETDFIVASWTLRTYLKLPWKPFIFIDGKTLYDLDEQFRIVRHVESWNVSAFEAIGQIFTPSFGRPAK</sequence>
<dbReference type="AlphaFoldDB" id="A0ABD1PCH4"/>
<keyword evidence="2" id="KW-1185">Reference proteome</keyword>
<reference evidence="2" key="1">
    <citation type="submission" date="2024-07" db="EMBL/GenBank/DDBJ databases">
        <title>Two chromosome-level genome assemblies of Korean endemic species Abeliophyllum distichum and Forsythia ovata (Oleaceae).</title>
        <authorList>
            <person name="Jang H."/>
        </authorList>
    </citation>
    <scope>NUCLEOTIDE SEQUENCE [LARGE SCALE GENOMIC DNA]</scope>
</reference>
<dbReference type="InterPro" id="IPR018790">
    <property type="entry name" value="DUF2358"/>
</dbReference>
<dbReference type="PANTHER" id="PTHR34123:SF4">
    <property type="entry name" value="PHOSPHORIBOSYLTRANSFERASE-LIKE PROTEIN, PUTATIVE (DUF2358)-RELATED"/>
    <property type="match status" value="1"/>
</dbReference>
<gene>
    <name evidence="1" type="ORF">Adt_44759</name>
</gene>
<evidence type="ECO:0000313" key="1">
    <source>
        <dbReference type="EMBL" id="KAL2461339.1"/>
    </source>
</evidence>
<dbReference type="Pfam" id="PF10184">
    <property type="entry name" value="DUF2358"/>
    <property type="match status" value="1"/>
</dbReference>
<evidence type="ECO:0000313" key="2">
    <source>
        <dbReference type="Proteomes" id="UP001604336"/>
    </source>
</evidence>
<accession>A0ABD1PCH4</accession>
<comment type="caution">
    <text evidence="1">The sequence shown here is derived from an EMBL/GenBank/DDBJ whole genome shotgun (WGS) entry which is preliminary data.</text>
</comment>
<dbReference type="EMBL" id="JBFOLK010000014">
    <property type="protein sequence ID" value="KAL2461339.1"/>
    <property type="molecule type" value="Genomic_DNA"/>
</dbReference>
<dbReference type="PANTHER" id="PTHR34123">
    <property type="entry name" value="OS04G0578200 PROTEIN"/>
    <property type="match status" value="1"/>
</dbReference>
<protein>
    <submittedName>
        <fullName evidence="1">Uncharacterized protein</fullName>
    </submittedName>
</protein>
<dbReference type="Proteomes" id="UP001604336">
    <property type="component" value="Unassembled WGS sequence"/>
</dbReference>
<name>A0ABD1PCH4_9LAMI</name>
<dbReference type="SUPFAM" id="SSF54427">
    <property type="entry name" value="NTF2-like"/>
    <property type="match status" value="1"/>
</dbReference>
<dbReference type="InterPro" id="IPR032710">
    <property type="entry name" value="NTF2-like_dom_sf"/>
</dbReference>
<organism evidence="1 2">
    <name type="scientific">Abeliophyllum distichum</name>
    <dbReference type="NCBI Taxonomy" id="126358"/>
    <lineage>
        <taxon>Eukaryota</taxon>
        <taxon>Viridiplantae</taxon>
        <taxon>Streptophyta</taxon>
        <taxon>Embryophyta</taxon>
        <taxon>Tracheophyta</taxon>
        <taxon>Spermatophyta</taxon>
        <taxon>Magnoliopsida</taxon>
        <taxon>eudicotyledons</taxon>
        <taxon>Gunneridae</taxon>
        <taxon>Pentapetalae</taxon>
        <taxon>asterids</taxon>
        <taxon>lamiids</taxon>
        <taxon>Lamiales</taxon>
        <taxon>Oleaceae</taxon>
        <taxon>Forsythieae</taxon>
        <taxon>Abeliophyllum</taxon>
    </lineage>
</organism>